<dbReference type="NCBIfam" id="TIGR00756">
    <property type="entry name" value="PPR"/>
    <property type="match status" value="1"/>
</dbReference>
<dbReference type="PROSITE" id="PS51375">
    <property type="entry name" value="PPR"/>
    <property type="match status" value="2"/>
</dbReference>
<dbReference type="Proteomes" id="UP001497497">
    <property type="component" value="Unassembled WGS sequence"/>
</dbReference>
<evidence type="ECO:0000313" key="4">
    <source>
        <dbReference type="Proteomes" id="UP001497497"/>
    </source>
</evidence>
<dbReference type="GO" id="GO:0003730">
    <property type="term" value="F:mRNA 3'-UTR binding"/>
    <property type="evidence" value="ECO:0007669"/>
    <property type="project" value="TreeGrafter"/>
</dbReference>
<dbReference type="InterPro" id="IPR002885">
    <property type="entry name" value="PPR_rpt"/>
</dbReference>
<dbReference type="Pfam" id="PF01535">
    <property type="entry name" value="PPR"/>
    <property type="match status" value="1"/>
</dbReference>
<reference evidence="3 4" key="1">
    <citation type="submission" date="2024-04" db="EMBL/GenBank/DDBJ databases">
        <authorList>
            <consortium name="Genoscope - CEA"/>
            <person name="William W."/>
        </authorList>
    </citation>
    <scope>NUCLEOTIDE SEQUENCE [LARGE SCALE GENOMIC DNA]</scope>
</reference>
<evidence type="ECO:0008006" key="5">
    <source>
        <dbReference type="Google" id="ProtNLM"/>
    </source>
</evidence>
<feature type="repeat" description="PPR" evidence="1">
    <location>
        <begin position="197"/>
        <end position="231"/>
    </location>
</feature>
<feature type="repeat" description="PPR" evidence="1">
    <location>
        <begin position="162"/>
        <end position="196"/>
    </location>
</feature>
<accession>A0AAV2I7U4</accession>
<evidence type="ECO:0000256" key="1">
    <source>
        <dbReference type="PROSITE-ProRule" id="PRU00708"/>
    </source>
</evidence>
<dbReference type="InterPro" id="IPR033490">
    <property type="entry name" value="LRP130"/>
</dbReference>
<keyword evidence="4" id="KW-1185">Reference proteome</keyword>
<feature type="compositionally biased region" description="Basic and acidic residues" evidence="2">
    <location>
        <begin position="1053"/>
        <end position="1066"/>
    </location>
</feature>
<dbReference type="Gene3D" id="1.25.40.10">
    <property type="entry name" value="Tetratricopeptide repeat domain"/>
    <property type="match status" value="2"/>
</dbReference>
<dbReference type="PANTHER" id="PTHR46669">
    <property type="entry name" value="LEUCINE-RICH PPR MOTIF-CONTAINING PROTEIN, MITOCHONDRIAL"/>
    <property type="match status" value="1"/>
</dbReference>
<dbReference type="GO" id="GO:0070129">
    <property type="term" value="P:regulation of mitochondrial translation"/>
    <property type="evidence" value="ECO:0007669"/>
    <property type="project" value="TreeGrafter"/>
</dbReference>
<dbReference type="PANTHER" id="PTHR46669:SF1">
    <property type="entry name" value="LEUCINE-RICH PPR MOTIF-CONTAINING PROTEIN, MITOCHONDRIAL"/>
    <property type="match status" value="1"/>
</dbReference>
<dbReference type="EMBL" id="CAXITT010000496">
    <property type="protein sequence ID" value="CAL1542621.1"/>
    <property type="molecule type" value="Genomic_DNA"/>
</dbReference>
<dbReference type="InterPro" id="IPR011990">
    <property type="entry name" value="TPR-like_helical_dom_sf"/>
</dbReference>
<organism evidence="3 4">
    <name type="scientific">Lymnaea stagnalis</name>
    <name type="common">Great pond snail</name>
    <name type="synonym">Helix stagnalis</name>
    <dbReference type="NCBI Taxonomy" id="6523"/>
    <lineage>
        <taxon>Eukaryota</taxon>
        <taxon>Metazoa</taxon>
        <taxon>Spiralia</taxon>
        <taxon>Lophotrochozoa</taxon>
        <taxon>Mollusca</taxon>
        <taxon>Gastropoda</taxon>
        <taxon>Heterobranchia</taxon>
        <taxon>Euthyneura</taxon>
        <taxon>Panpulmonata</taxon>
        <taxon>Hygrophila</taxon>
        <taxon>Lymnaeoidea</taxon>
        <taxon>Lymnaeidae</taxon>
        <taxon>Lymnaea</taxon>
    </lineage>
</organism>
<sequence length="1066" mass="119982">MAALMRCGVLRHRNLVQSLASLFPVTNNYGVKSPCLWRSAGTYPQLKNKDELLIQVHKKMDYNQGISTDMFQSLYSSLEKFDNLTENDMGVLLHICSIGPYDSPTANRLALVDKIWSSLDAFGVKPTTKLYNVKLKTYCANKKMFNPLDELMTMKSLGLNPDKVTYGLLVEGFCQRGDIAGANTVLEAMQSSDYLLGLNIFNSFITGHLKAGSPEEAVKVLELLRSKGLEPDSDTYLRYALHYAEEGDIDSVMKYITEADSAGVTLQQSLLLELYRVMNTSGHGNKAGQLLKHLSEGGVFRSNVVQKSCQLISEGYNDAALELYLTMPRVEEGILVYKTGSFLLKTMIINGQGSEEVMSMADKILELYPGNLCLKNALLYAYKAKRTELAVQLLESMHTKNHNIKVAYLLPAICDYRKSNNKEGIYKTVGMLLELTSGEDMYEQLLHCAYPALSAINESREDIILNFKNHEKTWNTVFFCADLVEKGFNAAFKNAEGKELAPLNSILVSSLTSATKNYLFQEWETCVSILHWLNGLPGIDKTMIKYTTGEFVRYLVVKENFDVAGKFLDALQKKQLKLMSGFPTIKVLDGIPKNIKDKIRQVCSVPHNGPIEAVEYFDYKEFDELTKETFDKRRAKVHSKSFSPSNEAVEYFDYKEFDEITKERFGKREENVRTNSFSPSIELLNKAMENNDLVQIKQNLQQLEATGFKIKPFHLTALIIKFLNLGDVESATSYFEQLKTTSEGKYSQIVPLRFGAELVKKGDLDGALNMIQIASKSQLPKDNAWSYAISEAIEQMLKNSSTIMDAEKLHQAIVNSNIVKDNEALRVHRWFVSRIISEDDDDELIRQLKALHEKHKVFPALEMVLERFISKKDVEKLKQVMDLGIGVFGANYFHHCLAISFIRCGLPNKAAVILQTPGLKLNQNYILDSCQYFIKAKKIDCLSALVDITKSMPISRSALLQQLAQGYIAVGDLKKATDVLQQFTEDFSKPPKPLLQQLVIAHRNANVPLPELLQVFLKDLKPNNKGRPDVSSDVSKPASDFTGQEDQSSTDVSKSEKSPELDDNKK</sequence>
<dbReference type="GO" id="GO:0005739">
    <property type="term" value="C:mitochondrion"/>
    <property type="evidence" value="ECO:0007669"/>
    <property type="project" value="TreeGrafter"/>
</dbReference>
<name>A0AAV2I7U4_LYMST</name>
<evidence type="ECO:0000256" key="2">
    <source>
        <dbReference type="SAM" id="MobiDB-lite"/>
    </source>
</evidence>
<proteinExistence type="predicted"/>
<feature type="region of interest" description="Disordered" evidence="2">
    <location>
        <begin position="1023"/>
        <end position="1066"/>
    </location>
</feature>
<dbReference type="Pfam" id="PF12854">
    <property type="entry name" value="PPR_1"/>
    <property type="match status" value="1"/>
</dbReference>
<protein>
    <recommendedName>
        <fullName evidence="5">Leucine-rich PPR motif-containing protein, mitochondrial</fullName>
    </recommendedName>
</protein>
<comment type="caution">
    <text evidence="3">The sequence shown here is derived from an EMBL/GenBank/DDBJ whole genome shotgun (WGS) entry which is preliminary data.</text>
</comment>
<dbReference type="GO" id="GO:0005634">
    <property type="term" value="C:nucleus"/>
    <property type="evidence" value="ECO:0007669"/>
    <property type="project" value="TreeGrafter"/>
</dbReference>
<feature type="compositionally biased region" description="Polar residues" evidence="2">
    <location>
        <begin position="1041"/>
        <end position="1052"/>
    </location>
</feature>
<gene>
    <name evidence="3" type="ORF">GSLYS_00016155001</name>
</gene>
<dbReference type="AlphaFoldDB" id="A0AAV2I7U4"/>
<evidence type="ECO:0000313" key="3">
    <source>
        <dbReference type="EMBL" id="CAL1542621.1"/>
    </source>
</evidence>